<proteinExistence type="predicted"/>
<dbReference type="EMBL" id="JAKILJ010000007">
    <property type="protein sequence ID" value="MCL1104514.1"/>
    <property type="molecule type" value="Genomic_DNA"/>
</dbReference>
<name>A0A9X2CA67_9GAMM</name>
<protein>
    <submittedName>
        <fullName evidence="1">Uncharacterized protein</fullName>
    </submittedName>
</protein>
<comment type="caution">
    <text evidence="1">The sequence shown here is derived from an EMBL/GenBank/DDBJ whole genome shotgun (WGS) entry which is preliminary data.</text>
</comment>
<gene>
    <name evidence="1" type="ORF">L2749_04465</name>
</gene>
<evidence type="ECO:0000313" key="2">
    <source>
        <dbReference type="Proteomes" id="UP001139408"/>
    </source>
</evidence>
<accession>A0A9X2CA67</accession>
<evidence type="ECO:0000313" key="1">
    <source>
        <dbReference type="EMBL" id="MCL1104514.1"/>
    </source>
</evidence>
<organism evidence="1 2">
    <name type="scientific">Shewanella algicola</name>
    <dbReference type="NCBI Taxonomy" id="640633"/>
    <lineage>
        <taxon>Bacteria</taxon>
        <taxon>Pseudomonadati</taxon>
        <taxon>Pseudomonadota</taxon>
        <taxon>Gammaproteobacteria</taxon>
        <taxon>Alteromonadales</taxon>
        <taxon>Shewanellaceae</taxon>
        <taxon>Shewanella</taxon>
    </lineage>
</organism>
<reference evidence="1" key="1">
    <citation type="submission" date="2022-01" db="EMBL/GenBank/DDBJ databases">
        <title>Whole genome-based taxonomy of the Shewanellaceae.</title>
        <authorList>
            <person name="Martin-Rodriguez A.J."/>
        </authorList>
    </citation>
    <scope>NUCLEOTIDE SEQUENCE</scope>
    <source>
        <strain evidence="1">DSM 23803</strain>
    </source>
</reference>
<dbReference type="Proteomes" id="UP001139408">
    <property type="component" value="Unassembled WGS sequence"/>
</dbReference>
<sequence>MIRCFIFLLVVCFQLQASSEDIYEYKALSVSVYLNDDETMDEAIRRAESMLQINAVTMTPKFVSHNTHYDSRTDEIVEKGLIAQGANVRVFNAKHLRSVEGDRIILRVTADVSVDVSAMKAKLGSEKRERLLESTINELSDEYKKLSSVLEKMKHNITLSNLDSIVVTDYYAALNNSMSVIDGDVIKQRLRAHKEGTTNQAKLSAEIKAAYEMFVFPFMANPIINYQVIDIIPHDYSVAEFKVRVSIDRKGDMTDAWFPSVQSRESLNLCQKFFYGCEAFELSHSQKKAVKELLRPKYCGDSLFEFLPYYRPGARAFINDTDDIECGRSVKYAYKNMAFYQTGYTNKKPMAMVPDNSDVFTTAFKELSNTAFWLRINIGSEKFKLNISNILTEDITLSAYMPEKAVGNGVKVSFSVEREEFNPNTYQWKDMSGKLLRYQSREIEFY</sequence>
<keyword evidence="2" id="KW-1185">Reference proteome</keyword>
<dbReference type="AlphaFoldDB" id="A0A9X2CA67"/>
<dbReference type="RefSeq" id="WP_188924292.1">
    <property type="nucleotide sequence ID" value="NZ_BMQI01000008.1"/>
</dbReference>